<evidence type="ECO:0000313" key="3">
    <source>
        <dbReference type="Proteomes" id="UP001590951"/>
    </source>
</evidence>
<evidence type="ECO:0000256" key="1">
    <source>
        <dbReference type="SAM" id="MobiDB-lite"/>
    </source>
</evidence>
<reference evidence="2 3" key="1">
    <citation type="submission" date="2024-09" db="EMBL/GenBank/DDBJ databases">
        <title>Rethinking Asexuality: The Enigmatic Case of Functional Sexual Genes in Lepraria (Stereocaulaceae).</title>
        <authorList>
            <person name="Doellman M."/>
            <person name="Sun Y."/>
            <person name="Barcenas-Pena A."/>
            <person name="Lumbsch H.T."/>
            <person name="Grewe F."/>
        </authorList>
    </citation>
    <scope>NUCLEOTIDE SEQUENCE [LARGE SCALE GENOMIC DNA]</scope>
    <source>
        <strain evidence="2 3">Grewe 0041</strain>
    </source>
</reference>
<keyword evidence="3" id="KW-1185">Reference proteome</keyword>
<evidence type="ECO:0000313" key="2">
    <source>
        <dbReference type="EMBL" id="KAL2058696.1"/>
    </source>
</evidence>
<accession>A0ABR4BPH1</accession>
<gene>
    <name evidence="2" type="ORF">ABVK25_001426</name>
</gene>
<feature type="compositionally biased region" description="Polar residues" evidence="1">
    <location>
        <begin position="16"/>
        <end position="29"/>
    </location>
</feature>
<name>A0ABR4BPH1_9LECA</name>
<feature type="region of interest" description="Disordered" evidence="1">
    <location>
        <begin position="1"/>
        <end position="32"/>
    </location>
</feature>
<proteinExistence type="predicted"/>
<protein>
    <submittedName>
        <fullName evidence="2">Uncharacterized protein</fullName>
    </submittedName>
</protein>
<dbReference type="EMBL" id="JBHFEH010000002">
    <property type="protein sequence ID" value="KAL2058696.1"/>
    <property type="molecule type" value="Genomic_DNA"/>
</dbReference>
<dbReference type="Proteomes" id="UP001590951">
    <property type="component" value="Unassembled WGS sequence"/>
</dbReference>
<feature type="region of interest" description="Disordered" evidence="1">
    <location>
        <begin position="61"/>
        <end position="163"/>
    </location>
</feature>
<feature type="compositionally biased region" description="Basic and acidic residues" evidence="1">
    <location>
        <begin position="1"/>
        <end position="11"/>
    </location>
</feature>
<comment type="caution">
    <text evidence="2">The sequence shown here is derived from an EMBL/GenBank/DDBJ whole genome shotgun (WGS) entry which is preliminary data.</text>
</comment>
<sequence length="336" mass="35665">MSQSGKNKEAELAQDPASSSNAEGTSSFTGRVGASASGLLQSSFGNQSSGDAVTGNLVSLTADTAKGGPSDSTGTGEISSSSQAASYRGDGNAPGRSLAGESFRSGHGRGGVSADSGQAAFNEFAASPQALQPDLEPTQKPFGSSGWLPVQSFGTADQDKDPVDRWRVSARNEEQPTSGNDGAAVVALLSDPTFNVEEEPTNSWAAEATTRDDDKLGDPRIEQRPYKSVDPLAPVNPLDLMPDFNWSWDSKQASNAFQNPTSYEGQCFSDPMFGDIQPWVDILNRYHDEVWGDMLPLVQEAREEVKAAEASPKGALQDRPALRRLGMLLKHLNQPI</sequence>
<feature type="compositionally biased region" description="Polar residues" evidence="1">
    <location>
        <begin position="70"/>
        <end position="85"/>
    </location>
</feature>
<organism evidence="2 3">
    <name type="scientific">Lepraria finkii</name>
    <dbReference type="NCBI Taxonomy" id="1340010"/>
    <lineage>
        <taxon>Eukaryota</taxon>
        <taxon>Fungi</taxon>
        <taxon>Dikarya</taxon>
        <taxon>Ascomycota</taxon>
        <taxon>Pezizomycotina</taxon>
        <taxon>Lecanoromycetes</taxon>
        <taxon>OSLEUM clade</taxon>
        <taxon>Lecanoromycetidae</taxon>
        <taxon>Lecanorales</taxon>
        <taxon>Lecanorineae</taxon>
        <taxon>Stereocaulaceae</taxon>
        <taxon>Lepraria</taxon>
    </lineage>
</organism>